<dbReference type="InterPro" id="IPR020825">
    <property type="entry name" value="Phe-tRNA_synthase-like_B3/B4"/>
</dbReference>
<evidence type="ECO:0000256" key="5">
    <source>
        <dbReference type="ARBA" id="ARBA00022555"/>
    </source>
</evidence>
<dbReference type="PROSITE" id="PS51447">
    <property type="entry name" value="FDX_ACB"/>
    <property type="match status" value="1"/>
</dbReference>
<dbReference type="CDD" id="cd02796">
    <property type="entry name" value="tRNA_bind_bactPheRS"/>
    <property type="match status" value="1"/>
</dbReference>
<dbReference type="GO" id="GO:0005524">
    <property type="term" value="F:ATP binding"/>
    <property type="evidence" value="ECO:0007669"/>
    <property type="project" value="UniProtKB-UniRule"/>
</dbReference>
<evidence type="ECO:0000313" key="21">
    <source>
        <dbReference type="Proteomes" id="UP000028091"/>
    </source>
</evidence>
<dbReference type="PANTHER" id="PTHR10947">
    <property type="entry name" value="PHENYLALANYL-TRNA SYNTHETASE BETA CHAIN AND LEUCINE-RICH REPEAT-CONTAINING PROTEIN 47"/>
    <property type="match status" value="1"/>
</dbReference>
<dbReference type="OrthoDB" id="9805455at2"/>
<evidence type="ECO:0000256" key="4">
    <source>
        <dbReference type="ARBA" id="ARBA00022490"/>
    </source>
</evidence>
<dbReference type="eggNOG" id="COG0073">
    <property type="taxonomic scope" value="Bacteria"/>
</dbReference>
<keyword evidence="8 15" id="KW-0547">Nucleotide-binding</keyword>
<evidence type="ECO:0000256" key="14">
    <source>
        <dbReference type="ARBA" id="ARBA00049255"/>
    </source>
</evidence>
<feature type="domain" description="TRNA-binding" evidence="17">
    <location>
        <begin position="40"/>
        <end position="155"/>
    </location>
</feature>
<evidence type="ECO:0000256" key="1">
    <source>
        <dbReference type="ARBA" id="ARBA00004496"/>
    </source>
</evidence>
<feature type="binding site" evidence="15">
    <location>
        <position position="471"/>
    </location>
    <ligand>
        <name>Mg(2+)</name>
        <dbReference type="ChEBI" id="CHEBI:18420"/>
        <note>shared with alpha subunit</note>
    </ligand>
</feature>
<accession>A0A081LBK3</accession>
<evidence type="ECO:0000256" key="10">
    <source>
        <dbReference type="ARBA" id="ARBA00022842"/>
    </source>
</evidence>
<dbReference type="GO" id="GO:0009328">
    <property type="term" value="C:phenylalanine-tRNA ligase complex"/>
    <property type="evidence" value="ECO:0007669"/>
    <property type="project" value="TreeGrafter"/>
</dbReference>
<evidence type="ECO:0000256" key="13">
    <source>
        <dbReference type="ARBA" id="ARBA00023146"/>
    </source>
</evidence>
<comment type="cofactor">
    <cofactor evidence="15">
        <name>Mg(2+)</name>
        <dbReference type="ChEBI" id="CHEBI:18420"/>
    </cofactor>
    <text evidence="15">Binds 2 magnesium ions per tetramer.</text>
</comment>
<dbReference type="Gene3D" id="3.50.40.10">
    <property type="entry name" value="Phenylalanyl-trna Synthetase, Chain B, domain 3"/>
    <property type="match status" value="1"/>
</dbReference>
<dbReference type="PROSITE" id="PS50886">
    <property type="entry name" value="TRBD"/>
    <property type="match status" value="1"/>
</dbReference>
<dbReference type="Gene3D" id="3.30.70.380">
    <property type="entry name" value="Ferrodoxin-fold anticodon-binding domain"/>
    <property type="match status" value="1"/>
</dbReference>
<dbReference type="NCBIfam" id="NF045760">
    <property type="entry name" value="YtpR"/>
    <property type="match status" value="1"/>
</dbReference>
<dbReference type="InterPro" id="IPR005146">
    <property type="entry name" value="B3/B4_tRNA-bd"/>
</dbReference>
<dbReference type="GO" id="GO:0016740">
    <property type="term" value="F:transferase activity"/>
    <property type="evidence" value="ECO:0007669"/>
    <property type="project" value="UniProtKB-ARBA"/>
</dbReference>
<keyword evidence="7 15" id="KW-0479">Metal-binding</keyword>
<dbReference type="eggNOG" id="COG0072">
    <property type="taxonomic scope" value="Bacteria"/>
</dbReference>
<dbReference type="InterPro" id="IPR045864">
    <property type="entry name" value="aa-tRNA-synth_II/BPL/LPL"/>
</dbReference>
<evidence type="ECO:0000256" key="12">
    <source>
        <dbReference type="ARBA" id="ARBA00022917"/>
    </source>
</evidence>
<keyword evidence="9 15" id="KW-0067">ATP-binding</keyword>
<dbReference type="Pfam" id="PF17759">
    <property type="entry name" value="tRNA_synthFbeta"/>
    <property type="match status" value="1"/>
</dbReference>
<feature type="domain" description="B5" evidence="19">
    <location>
        <begin position="409"/>
        <end position="484"/>
    </location>
</feature>
<evidence type="ECO:0000256" key="11">
    <source>
        <dbReference type="ARBA" id="ARBA00022884"/>
    </source>
</evidence>
<dbReference type="InterPro" id="IPR009061">
    <property type="entry name" value="DNA-bd_dom_put_sf"/>
</dbReference>
<evidence type="ECO:0000256" key="6">
    <source>
        <dbReference type="ARBA" id="ARBA00022598"/>
    </source>
</evidence>
<proteinExistence type="inferred from homology"/>
<comment type="subunit">
    <text evidence="3 15">Tetramer of two alpha and two beta subunits.</text>
</comment>
<evidence type="ECO:0000256" key="7">
    <source>
        <dbReference type="ARBA" id="ARBA00022723"/>
    </source>
</evidence>
<dbReference type="SUPFAM" id="SSF50249">
    <property type="entry name" value="Nucleic acid-binding proteins"/>
    <property type="match status" value="1"/>
</dbReference>
<dbReference type="FunFam" id="3.30.70.380:FF:000001">
    <property type="entry name" value="Phenylalanine--tRNA ligase beta subunit"/>
    <property type="match status" value="1"/>
</dbReference>
<comment type="similarity">
    <text evidence="2 15">Belongs to the phenylalanyl-tRNA synthetase beta subunit family. Type 1 subfamily.</text>
</comment>
<protein>
    <recommendedName>
        <fullName evidence="15">Phenylalanine--tRNA ligase beta subunit</fullName>
        <ecNumber evidence="15">6.1.1.20</ecNumber>
    </recommendedName>
    <alternativeName>
        <fullName evidence="15">Phenylalanyl-tRNA synthetase beta subunit</fullName>
        <shortName evidence="15">PheRS</shortName>
    </alternativeName>
</protein>
<name>A0A081LBK3_9BACI</name>
<evidence type="ECO:0000259" key="18">
    <source>
        <dbReference type="PROSITE" id="PS51447"/>
    </source>
</evidence>
<dbReference type="RefSeq" id="WP_034320880.1">
    <property type="nucleotide sequence ID" value="NZ_JOTP01000008.1"/>
</dbReference>
<dbReference type="HAMAP" id="MF_00283">
    <property type="entry name" value="Phe_tRNA_synth_beta1"/>
    <property type="match status" value="1"/>
</dbReference>
<feature type="binding site" evidence="15">
    <location>
        <position position="472"/>
    </location>
    <ligand>
        <name>Mg(2+)</name>
        <dbReference type="ChEBI" id="CHEBI:18420"/>
        <note>shared with alpha subunit</note>
    </ligand>
</feature>
<keyword evidence="5 16" id="KW-0820">tRNA-binding</keyword>
<dbReference type="Pfam" id="PF03484">
    <property type="entry name" value="B5"/>
    <property type="match status" value="1"/>
</dbReference>
<dbReference type="SMART" id="SM00874">
    <property type="entry name" value="B5"/>
    <property type="match status" value="1"/>
</dbReference>
<evidence type="ECO:0000256" key="9">
    <source>
        <dbReference type="ARBA" id="ARBA00022840"/>
    </source>
</evidence>
<dbReference type="InterPro" id="IPR005121">
    <property type="entry name" value="Fdx_antiC-bd"/>
</dbReference>
<dbReference type="InterPro" id="IPR012340">
    <property type="entry name" value="NA-bd_OB-fold"/>
</dbReference>
<evidence type="ECO:0000313" key="20">
    <source>
        <dbReference type="EMBL" id="KEP26629.1"/>
    </source>
</evidence>
<dbReference type="Gene3D" id="2.40.50.140">
    <property type="entry name" value="Nucleic acid-binding proteins"/>
    <property type="match status" value="1"/>
</dbReference>
<dbReference type="Pfam" id="PF03147">
    <property type="entry name" value="FDX-ACB"/>
    <property type="match status" value="1"/>
</dbReference>
<dbReference type="FunFam" id="3.30.56.10:FF:000002">
    <property type="entry name" value="Phenylalanine--tRNA ligase beta subunit"/>
    <property type="match status" value="1"/>
</dbReference>
<dbReference type="InterPro" id="IPR002547">
    <property type="entry name" value="tRNA-bd_dom"/>
</dbReference>
<dbReference type="SMART" id="SM00873">
    <property type="entry name" value="B3_4"/>
    <property type="match status" value="1"/>
</dbReference>
<organism evidence="20 21">
    <name type="scientific">Bacillus zhangzhouensis</name>
    <dbReference type="NCBI Taxonomy" id="1178540"/>
    <lineage>
        <taxon>Bacteria</taxon>
        <taxon>Bacillati</taxon>
        <taxon>Bacillota</taxon>
        <taxon>Bacilli</taxon>
        <taxon>Bacillales</taxon>
        <taxon>Bacillaceae</taxon>
        <taxon>Bacillus</taxon>
    </lineage>
</organism>
<dbReference type="PANTHER" id="PTHR10947:SF0">
    <property type="entry name" value="PHENYLALANINE--TRNA LIGASE BETA SUBUNIT"/>
    <property type="match status" value="1"/>
</dbReference>
<dbReference type="AlphaFoldDB" id="A0A081LBK3"/>
<dbReference type="SMART" id="SM00896">
    <property type="entry name" value="FDX-ACB"/>
    <property type="match status" value="1"/>
</dbReference>
<dbReference type="InterPro" id="IPR005147">
    <property type="entry name" value="tRNA_synthase_B5-dom"/>
</dbReference>
<evidence type="ECO:0000259" key="17">
    <source>
        <dbReference type="PROSITE" id="PS50886"/>
    </source>
</evidence>
<dbReference type="GO" id="GO:0000287">
    <property type="term" value="F:magnesium ion binding"/>
    <property type="evidence" value="ECO:0007669"/>
    <property type="project" value="UniProtKB-UniRule"/>
</dbReference>
<comment type="catalytic activity">
    <reaction evidence="14 15">
        <text>tRNA(Phe) + L-phenylalanine + ATP = L-phenylalanyl-tRNA(Phe) + AMP + diphosphate + H(+)</text>
        <dbReference type="Rhea" id="RHEA:19413"/>
        <dbReference type="Rhea" id="RHEA-COMP:9668"/>
        <dbReference type="Rhea" id="RHEA-COMP:9699"/>
        <dbReference type="ChEBI" id="CHEBI:15378"/>
        <dbReference type="ChEBI" id="CHEBI:30616"/>
        <dbReference type="ChEBI" id="CHEBI:33019"/>
        <dbReference type="ChEBI" id="CHEBI:58095"/>
        <dbReference type="ChEBI" id="CHEBI:78442"/>
        <dbReference type="ChEBI" id="CHEBI:78531"/>
        <dbReference type="ChEBI" id="CHEBI:456215"/>
        <dbReference type="EC" id="6.1.1.20"/>
    </reaction>
</comment>
<dbReference type="FunFam" id="3.30.930.10:FF:000022">
    <property type="entry name" value="Phenylalanine--tRNA ligase beta subunit"/>
    <property type="match status" value="1"/>
</dbReference>
<dbReference type="GO" id="GO:0140096">
    <property type="term" value="F:catalytic activity, acting on a protein"/>
    <property type="evidence" value="ECO:0007669"/>
    <property type="project" value="UniProtKB-ARBA"/>
</dbReference>
<dbReference type="Gene3D" id="3.30.930.10">
    <property type="entry name" value="Bira Bifunctional Protein, Domain 2"/>
    <property type="match status" value="1"/>
</dbReference>
<evidence type="ECO:0000256" key="15">
    <source>
        <dbReference type="HAMAP-Rule" id="MF_00283"/>
    </source>
</evidence>
<keyword evidence="4 15" id="KW-0963">Cytoplasm</keyword>
<dbReference type="Pfam" id="PF01588">
    <property type="entry name" value="tRNA_bind"/>
    <property type="match status" value="1"/>
</dbReference>
<dbReference type="SUPFAM" id="SSF46955">
    <property type="entry name" value="Putative DNA-binding domain"/>
    <property type="match status" value="1"/>
</dbReference>
<evidence type="ECO:0000256" key="2">
    <source>
        <dbReference type="ARBA" id="ARBA00008653"/>
    </source>
</evidence>
<dbReference type="InterPro" id="IPR004532">
    <property type="entry name" value="Phe-tRNA-ligase_IIc_bsu_bact"/>
</dbReference>
<evidence type="ECO:0000259" key="19">
    <source>
        <dbReference type="PROSITE" id="PS51483"/>
    </source>
</evidence>
<keyword evidence="21" id="KW-1185">Reference proteome</keyword>
<dbReference type="SUPFAM" id="SSF55681">
    <property type="entry name" value="Class II aaRS and biotin synthetases"/>
    <property type="match status" value="1"/>
</dbReference>
<keyword evidence="10 15" id="KW-0460">Magnesium</keyword>
<dbReference type="InterPro" id="IPR033714">
    <property type="entry name" value="tRNA_bind_bactPheRS"/>
</dbReference>
<sequence length="804" mass="88444">MFVSYKWLEDYVDLEGIQPDELAEKITRSGIEVEAVEYKGEGIKGVVVGHVIEREQHPNADKLNKCLVDIGEDAPVQIICGAPNVEKGQHVAVATVGAVLPGNFKIKKAKLRGEESHGMICSLQELGVESKLVPKEYAEGIFVFSNDVKPGDNALQALQLDDAVLELGLTPNRADALNMLGVAYEVAAILGKEVKLPDTTHESSSEKAADYISVKIEDQEANPLYAAKIIKGVKVGPAPLWMQTRLMNAGIRPINNVVDITNFVLLEYGQPLHAFDYDRFGSKQVVVRKAAENEMIQTLDDQERTLSSKHLVITNGTKAHAVAGVMGGLESEVRDETTTILLEAAYFNGQTVRQASRDLGLRSESSTRFEKGLDPQRVKPAAERAAQLISVYAGGEVLSGIVEENHIEASMNVIHVSTERVNKVLGMSISKEDMIHIFNKLGFTVGQSNDVLVVTVPSRRMDITIEEDLIEEVARLYGYDNIPSTLPATAGTVGGLTPYQVKRRKVRRFLEGAGLSQAITYSLTNQHKSTAFALHPAYKTRLSLPMSEERSVLRQSLLPNLLDSVAYNLARQADSFGFYETGSVFLAEAEGAKPVEKEHVAGALTGLWHKNLWQGEKKAVDFYVAKGIAEGLFEKLGVSEQITYVQAEREGLHPGRTADVHLNGKVIGFVAALHPVIEKELDLKETYVFEFDLTDVMTSETEDMKYTAIPRFPAVTRDIALVVDQHISSGQLERVIYEAGGRLLTDLSVFDVYEGEHMEEGKKSVAFSLQYLNPEQTLTEEEVTAVHTNVLKALEDTYQAVLRG</sequence>
<dbReference type="GO" id="GO:0000049">
    <property type="term" value="F:tRNA binding"/>
    <property type="evidence" value="ECO:0007669"/>
    <property type="project" value="UniProtKB-UniRule"/>
</dbReference>
<dbReference type="InterPro" id="IPR036690">
    <property type="entry name" value="Fdx_antiC-bd_sf"/>
</dbReference>
<dbReference type="SUPFAM" id="SSF54991">
    <property type="entry name" value="Anticodon-binding domain of PheRS"/>
    <property type="match status" value="1"/>
</dbReference>
<evidence type="ECO:0000256" key="3">
    <source>
        <dbReference type="ARBA" id="ARBA00011209"/>
    </source>
</evidence>
<comment type="caution">
    <text evidence="20">The sequence shown here is derived from an EMBL/GenBank/DDBJ whole genome shotgun (WGS) entry which is preliminary data.</text>
</comment>
<dbReference type="EC" id="6.1.1.20" evidence="15"/>
<feature type="binding site" evidence="15">
    <location>
        <position position="468"/>
    </location>
    <ligand>
        <name>Mg(2+)</name>
        <dbReference type="ChEBI" id="CHEBI:18420"/>
        <note>shared with alpha subunit</note>
    </ligand>
</feature>
<dbReference type="Pfam" id="PF03483">
    <property type="entry name" value="B3_4"/>
    <property type="match status" value="1"/>
</dbReference>
<keyword evidence="11 16" id="KW-0694">RNA-binding</keyword>
<comment type="subcellular location">
    <subcellularLocation>
        <location evidence="1 15">Cytoplasm</location>
    </subcellularLocation>
</comment>
<dbReference type="Gene3D" id="3.30.56.10">
    <property type="match status" value="2"/>
</dbReference>
<dbReference type="InterPro" id="IPR041616">
    <property type="entry name" value="PheRS_beta_core"/>
</dbReference>
<dbReference type="Proteomes" id="UP000028091">
    <property type="component" value="Unassembled WGS sequence"/>
</dbReference>
<keyword evidence="12 15" id="KW-0648">Protein biosynthesis</keyword>
<dbReference type="InterPro" id="IPR045060">
    <property type="entry name" value="Phe-tRNA-ligase_IIc_bsu"/>
</dbReference>
<evidence type="ECO:0000256" key="8">
    <source>
        <dbReference type="ARBA" id="ARBA00022741"/>
    </source>
</evidence>
<dbReference type="PROSITE" id="PS51483">
    <property type="entry name" value="B5"/>
    <property type="match status" value="1"/>
</dbReference>
<dbReference type="CDD" id="cd00769">
    <property type="entry name" value="PheRS_beta_core"/>
    <property type="match status" value="1"/>
</dbReference>
<feature type="binding site" evidence="15">
    <location>
        <position position="462"/>
    </location>
    <ligand>
        <name>Mg(2+)</name>
        <dbReference type="ChEBI" id="CHEBI:18420"/>
        <note>shared with alpha subunit</note>
    </ligand>
</feature>
<dbReference type="NCBIfam" id="TIGR00472">
    <property type="entry name" value="pheT_bact"/>
    <property type="match status" value="1"/>
</dbReference>
<dbReference type="GO" id="GO:0006432">
    <property type="term" value="P:phenylalanyl-tRNA aminoacylation"/>
    <property type="evidence" value="ECO:0007669"/>
    <property type="project" value="UniProtKB-UniRule"/>
</dbReference>
<reference evidence="20 21" key="1">
    <citation type="submission" date="2012-09" db="EMBL/GenBank/DDBJ databases">
        <title>Genome Sequence of Bacillus sp. DW5-4.</title>
        <authorList>
            <person name="Lai Q."/>
            <person name="Liu Y."/>
            <person name="Shao Z."/>
        </authorList>
    </citation>
    <scope>NUCLEOTIDE SEQUENCE [LARGE SCALE GENOMIC DNA]</scope>
    <source>
        <strain evidence="20 21">DW5-4</strain>
    </source>
</reference>
<keyword evidence="6 15" id="KW-0436">Ligase</keyword>
<feature type="domain" description="FDX-ACB" evidence="18">
    <location>
        <begin position="710"/>
        <end position="803"/>
    </location>
</feature>
<gene>
    <name evidence="15" type="primary">pheT</name>
    <name evidence="20" type="ORF">BA70_18795</name>
</gene>
<dbReference type="GO" id="GO:0004826">
    <property type="term" value="F:phenylalanine-tRNA ligase activity"/>
    <property type="evidence" value="ECO:0007669"/>
    <property type="project" value="UniProtKB-UniRule"/>
</dbReference>
<evidence type="ECO:0000256" key="16">
    <source>
        <dbReference type="PROSITE-ProRule" id="PRU00209"/>
    </source>
</evidence>
<keyword evidence="13 15" id="KW-0030">Aminoacyl-tRNA synthetase</keyword>
<dbReference type="SUPFAM" id="SSF56037">
    <property type="entry name" value="PheT/TilS domain"/>
    <property type="match status" value="1"/>
</dbReference>
<dbReference type="EMBL" id="JOTP01000008">
    <property type="protein sequence ID" value="KEP26629.1"/>
    <property type="molecule type" value="Genomic_DNA"/>
</dbReference>
<dbReference type="FunFam" id="2.40.50.140:FF:000045">
    <property type="entry name" value="Phenylalanine--tRNA ligase beta subunit"/>
    <property type="match status" value="1"/>
</dbReference>
<dbReference type="FunFam" id="3.50.40.10:FF:000001">
    <property type="entry name" value="Phenylalanine--tRNA ligase beta subunit"/>
    <property type="match status" value="1"/>
</dbReference>